<evidence type="ECO:0000313" key="1">
    <source>
        <dbReference type="EMBL" id="GAA4509234.1"/>
    </source>
</evidence>
<name>A0ABP8QR52_9BACT</name>
<organism evidence="1 2">
    <name type="scientific">Hymenobacter ginsengisoli</name>
    <dbReference type="NCBI Taxonomy" id="1051626"/>
    <lineage>
        <taxon>Bacteria</taxon>
        <taxon>Pseudomonadati</taxon>
        <taxon>Bacteroidota</taxon>
        <taxon>Cytophagia</taxon>
        <taxon>Cytophagales</taxon>
        <taxon>Hymenobacteraceae</taxon>
        <taxon>Hymenobacter</taxon>
    </lineage>
</organism>
<dbReference type="Gene3D" id="1.10.30.50">
    <property type="match status" value="1"/>
</dbReference>
<proteinExistence type="predicted"/>
<reference evidence="2" key="1">
    <citation type="journal article" date="2019" name="Int. J. Syst. Evol. Microbiol.">
        <title>The Global Catalogue of Microorganisms (GCM) 10K type strain sequencing project: providing services to taxonomists for standard genome sequencing and annotation.</title>
        <authorList>
            <consortium name="The Broad Institute Genomics Platform"/>
            <consortium name="The Broad Institute Genome Sequencing Center for Infectious Disease"/>
            <person name="Wu L."/>
            <person name="Ma J."/>
        </authorList>
    </citation>
    <scope>NUCLEOTIDE SEQUENCE [LARGE SCALE GENOMIC DNA]</scope>
    <source>
        <strain evidence="2">JCM 17841</strain>
    </source>
</reference>
<dbReference type="EMBL" id="BAABGQ010000016">
    <property type="protein sequence ID" value="GAA4509234.1"/>
    <property type="molecule type" value="Genomic_DNA"/>
</dbReference>
<dbReference type="RefSeq" id="WP_208133238.1">
    <property type="nucleotide sequence ID" value="NZ_BAABGQ010000016.1"/>
</dbReference>
<evidence type="ECO:0000313" key="2">
    <source>
        <dbReference type="Proteomes" id="UP001501243"/>
    </source>
</evidence>
<evidence type="ECO:0008006" key="3">
    <source>
        <dbReference type="Google" id="ProtNLM"/>
    </source>
</evidence>
<protein>
    <recommendedName>
        <fullName evidence="3">TIGR02646 family protein</fullName>
    </recommendedName>
</protein>
<sequence length="280" mass="31840">MISLHRDRSSQAIAAKYRGVKKLAQDLVLLQAQREVLRGTMAQHTFLATYWKTAKSQLKKESNGKCAYCEATTDIVAHGDVEHYRPKGIYWWLAYTYDNYLYACQICNQVYKSDHFPLPGTTRLPAPAVTAQLSDAELAQLAGFLSPDPLGGATSYSLSQYAQAHRQERALLLDPYADDPAQYFAYEADAVMQEVMLVAATPHYQAHLQAAEDYYGLNRVELKSNRYKVYKLFQLLRRSLAATTDAQLQRDIQQQLLDMQADDYLFAGMNRYFARQPIKA</sequence>
<dbReference type="Proteomes" id="UP001501243">
    <property type="component" value="Unassembled WGS sequence"/>
</dbReference>
<gene>
    <name evidence="1" type="ORF">GCM10023172_42440</name>
</gene>
<comment type="caution">
    <text evidence="1">The sequence shown here is derived from an EMBL/GenBank/DDBJ whole genome shotgun (WGS) entry which is preliminary data.</text>
</comment>
<keyword evidence="2" id="KW-1185">Reference proteome</keyword>
<accession>A0ABP8QR52</accession>